<protein>
    <submittedName>
        <fullName evidence="1">Anti-sigma factor</fullName>
    </submittedName>
</protein>
<sequence length="194" mass="23013">MKPRQLYFKYDQTKRSAERRGLDFDLSLRDIENLCNQKYCAYSGEKFSTGKKVKEKEKLTFERLDNNKGYVKGNVVPVKLKYNNLRGNLELNELKAIYRDPYQGPKNVRTIIDVMMNSTKSYLKTRYDKYLNIHETTQKSIEKYQRHVKSIIEGLEKLENVSYIDSLKLRYCLPLSSSKKELLKEIYVRIRSSL</sequence>
<dbReference type="GeneID" id="29059398"/>
<accession>A0A192YAE3</accession>
<dbReference type="EMBL" id="KX078569">
    <property type="protein sequence ID" value="ANM46473.1"/>
    <property type="molecule type" value="Genomic_DNA"/>
</dbReference>
<name>A0A192YAE3_9CAUD</name>
<gene>
    <name evidence="1" type="ORF">MP1_gp0015</name>
</gene>
<dbReference type="KEGG" id="vg:29059398"/>
<evidence type="ECO:0000313" key="2">
    <source>
        <dbReference type="Proteomes" id="UP000203816"/>
    </source>
</evidence>
<dbReference type="Gene3D" id="3.30.40.220">
    <property type="match status" value="1"/>
</dbReference>
<evidence type="ECO:0000313" key="1">
    <source>
        <dbReference type="EMBL" id="ANM46473.1"/>
    </source>
</evidence>
<reference evidence="1 2" key="1">
    <citation type="submission" date="2016-04" db="EMBL/GenBank/DDBJ databases">
        <title>Comparative genomics of Morganella phages MP1 and MP2 define new clades among the T4 and T7-like Viruses.</title>
        <authorList>
            <person name="Pinto G."/>
            <person name="Oliveira A."/>
            <person name="Malgorzata L."/>
            <person name="Kropinski A."/>
            <person name="Azeredo J."/>
        </authorList>
    </citation>
    <scope>NUCLEOTIDE SEQUENCE [LARGE SCALE GENOMIC DNA]</scope>
</reference>
<organism evidence="1 2">
    <name type="scientific">Morganella phage vB_MmoM_MP1</name>
    <dbReference type="NCBI Taxonomy" id="1852628"/>
    <lineage>
        <taxon>Viruses</taxon>
        <taxon>Duplodnaviria</taxon>
        <taxon>Heunggongvirae</taxon>
        <taxon>Uroviricota</taxon>
        <taxon>Caudoviricetes</taxon>
        <taxon>Pantevenvirales</taxon>
        <taxon>Straboviridae</taxon>
        <taxon>Gualtarvirus</taxon>
        <taxon>Gualtarvirus mp1</taxon>
    </lineage>
</organism>
<keyword evidence="2" id="KW-1185">Reference proteome</keyword>
<proteinExistence type="predicted"/>
<dbReference type="RefSeq" id="YP_009279872.1">
    <property type="nucleotide sequence ID" value="NC_031020.1"/>
</dbReference>
<dbReference type="Proteomes" id="UP000203816">
    <property type="component" value="Segment"/>
</dbReference>
<dbReference type="OrthoDB" id="6550at10239"/>